<dbReference type="EMBL" id="OY882862">
    <property type="protein sequence ID" value="CAK6446354.1"/>
    <property type="molecule type" value="Genomic_DNA"/>
</dbReference>
<evidence type="ECO:0000256" key="1">
    <source>
        <dbReference type="SAM" id="MobiDB-lite"/>
    </source>
</evidence>
<evidence type="ECO:0000313" key="2">
    <source>
        <dbReference type="EMBL" id="CAK6446354.1"/>
    </source>
</evidence>
<dbReference type="PANTHER" id="PTHR38655:SF1">
    <property type="entry name" value="SIMILAR TO RIKEN CDNA 4930524B15"/>
    <property type="match status" value="1"/>
</dbReference>
<dbReference type="InterPro" id="IPR031464">
    <property type="entry name" value="DUF4680"/>
</dbReference>
<keyword evidence="3" id="KW-1185">Reference proteome</keyword>
<reference evidence="2" key="1">
    <citation type="submission" date="2023-12" db="EMBL/GenBank/DDBJ databases">
        <authorList>
            <person name="Brown T."/>
        </authorList>
    </citation>
    <scope>NUCLEOTIDE SEQUENCE</scope>
</reference>
<dbReference type="Pfam" id="PF15730">
    <property type="entry name" value="DUF4680"/>
    <property type="match status" value="1"/>
</dbReference>
<organism evidence="2 3">
    <name type="scientific">Pipistrellus nathusii</name>
    <name type="common">Nathusius' pipistrelle</name>
    <dbReference type="NCBI Taxonomy" id="59473"/>
    <lineage>
        <taxon>Eukaryota</taxon>
        <taxon>Metazoa</taxon>
        <taxon>Chordata</taxon>
        <taxon>Craniata</taxon>
        <taxon>Vertebrata</taxon>
        <taxon>Euteleostomi</taxon>
        <taxon>Mammalia</taxon>
        <taxon>Eutheria</taxon>
        <taxon>Laurasiatheria</taxon>
        <taxon>Chiroptera</taxon>
        <taxon>Yangochiroptera</taxon>
        <taxon>Vespertilionidae</taxon>
        <taxon>Pipistrellus</taxon>
    </lineage>
</organism>
<proteinExistence type="predicted"/>
<protein>
    <submittedName>
        <fullName evidence="2">Uncharacterized protein</fullName>
    </submittedName>
</protein>
<name>A0ABP0A7W5_PIPNA</name>
<feature type="compositionally biased region" description="Low complexity" evidence="1">
    <location>
        <begin position="39"/>
        <end position="63"/>
    </location>
</feature>
<dbReference type="Proteomes" id="UP001314169">
    <property type="component" value="Chromosome 5"/>
</dbReference>
<feature type="region of interest" description="Disordered" evidence="1">
    <location>
        <begin position="25"/>
        <end position="63"/>
    </location>
</feature>
<accession>A0ABP0A7W5</accession>
<evidence type="ECO:0000313" key="3">
    <source>
        <dbReference type="Proteomes" id="UP001314169"/>
    </source>
</evidence>
<gene>
    <name evidence="2" type="ORF">MPIPNATIZW_LOCUS14660</name>
</gene>
<sequence length="130" mass="14341">MAAARKREREALRFVYLPRFGPLPGGGVLPRGARRAAEPRGAALPPGAGPAAAASSAGRARAGLSQKMLTKKFEFPIRSNETSKAMKKKKEVSVWKKVHKVISRMLEENEQYRLRLKCQGLSSENSDHTR</sequence>
<dbReference type="PANTHER" id="PTHR38655">
    <property type="entry name" value="SIMILAR TO RIKEN CDNA 4930524B15"/>
    <property type="match status" value="1"/>
</dbReference>